<dbReference type="Proteomes" id="UP001056937">
    <property type="component" value="Chromosome 2"/>
</dbReference>
<accession>A0ABY4XDJ1</accession>
<sequence length="169" mass="17793">MTGAHAFLGGKLPAHGDFVWRMPPGQRRAWEARCLATMERAAAAGAAGAAWLSAQPAQGFLLAPGLDEPFWQAGAAAPSQDRAGRLFPLVLGWRRAALWDEATALALAERALQGLRHAIVAGGAADAVLAALDAEAATTPERIEGLLVRDWDAAWRPPAAATRLCGRTR</sequence>
<protein>
    <submittedName>
        <fullName evidence="1">Type VI secretion system-associated protein TagF</fullName>
    </submittedName>
</protein>
<name>A0ABY4XDJ1_9SPHN</name>
<proteinExistence type="predicted"/>
<dbReference type="EMBL" id="CP084931">
    <property type="protein sequence ID" value="USI74913.1"/>
    <property type="molecule type" value="Genomic_DNA"/>
</dbReference>
<gene>
    <name evidence="1" type="primary">tagF</name>
    <name evidence="1" type="ORF">LHA26_17225</name>
</gene>
<keyword evidence="2" id="KW-1185">Reference proteome</keyword>
<dbReference type="InterPro" id="IPR038225">
    <property type="entry name" value="TagF_sf"/>
</dbReference>
<dbReference type="NCBIfam" id="TIGR03373">
    <property type="entry name" value="VI_minor_4"/>
    <property type="match status" value="1"/>
</dbReference>
<reference evidence="1" key="1">
    <citation type="journal article" date="2022" name="Toxins">
        <title>Genomic Analysis of Sphingopyxis sp. USTB-05 for Biodegrading Cyanobacterial Hepatotoxins.</title>
        <authorList>
            <person name="Liu C."/>
            <person name="Xu Q."/>
            <person name="Zhao Z."/>
            <person name="Zhang H."/>
            <person name="Liu X."/>
            <person name="Yin C."/>
            <person name="Liu Y."/>
            <person name="Yan H."/>
        </authorList>
    </citation>
    <scope>NUCLEOTIDE SEQUENCE</scope>
    <source>
        <strain evidence="1">NBD5</strain>
    </source>
</reference>
<evidence type="ECO:0000313" key="1">
    <source>
        <dbReference type="EMBL" id="USI74913.1"/>
    </source>
</evidence>
<dbReference type="Pfam" id="PF09867">
    <property type="entry name" value="TagF_N"/>
    <property type="match status" value="1"/>
</dbReference>
<dbReference type="Gene3D" id="3.40.1730.10">
    <property type="entry name" value="pa0076 domain"/>
    <property type="match status" value="1"/>
</dbReference>
<dbReference type="InterPro" id="IPR017748">
    <property type="entry name" value="TagF"/>
</dbReference>
<dbReference type="RefSeq" id="WP_252168728.1">
    <property type="nucleotide sequence ID" value="NZ_CP084931.1"/>
</dbReference>
<organism evidence="1 2">
    <name type="scientific">Sphingomonas morindae</name>
    <dbReference type="NCBI Taxonomy" id="1541170"/>
    <lineage>
        <taxon>Bacteria</taxon>
        <taxon>Pseudomonadati</taxon>
        <taxon>Pseudomonadota</taxon>
        <taxon>Alphaproteobacteria</taxon>
        <taxon>Sphingomonadales</taxon>
        <taxon>Sphingomonadaceae</taxon>
        <taxon>Sphingomonas</taxon>
    </lineage>
</organism>
<evidence type="ECO:0000313" key="2">
    <source>
        <dbReference type="Proteomes" id="UP001056937"/>
    </source>
</evidence>